<dbReference type="AlphaFoldDB" id="A0A6I8USP9"/>
<dbReference type="SMART" id="SM00689">
    <property type="entry name" value="DM6"/>
    <property type="match status" value="1"/>
</dbReference>
<sequence length="259" mass="29345">MFRLLRQPMQQVAKGGLMCLQRATALRAPVRSFGDDDCKPDVCVDKPVETRCGPPSLRKPCGITPKKKEEPKDLPKPPKPFKSMWDIEGCPPIVCLLPARYDIKYYRVSDKEKRKYQVTWNDCPRMVVKPRKVCLYETMVRPKPCRRKRKVNPKDGAPPMQNPMECIKKADSNCRRITMPCCKPARIPPTCKAAFKGLSGCKKRNAPYPSFSECKKGDLLELPPTECKCLESFAMCEAWAVLRRRLALGKGPAKKCGEA</sequence>
<dbReference type="Pfam" id="PF07248">
    <property type="entry name" value="DUF1431"/>
    <property type="match status" value="1"/>
</dbReference>
<dbReference type="Proteomes" id="UP000001819">
    <property type="component" value="Chromosome 3"/>
</dbReference>
<dbReference type="RefSeq" id="XP_001360292.2">
    <property type="nucleotide sequence ID" value="XM_001360255.4"/>
</dbReference>
<protein>
    <submittedName>
        <fullName evidence="2">Uncharacterized protein</fullName>
    </submittedName>
</protein>
<dbReference type="GeneID" id="4803591"/>
<name>A0A6I8USP9_DROPS</name>
<evidence type="ECO:0000313" key="1">
    <source>
        <dbReference type="Proteomes" id="UP000001819"/>
    </source>
</evidence>
<dbReference type="PANTHER" id="PTHR20977:SF0">
    <property type="entry name" value="AT13385P-RELATED"/>
    <property type="match status" value="1"/>
</dbReference>
<organism evidence="1 2">
    <name type="scientific">Drosophila pseudoobscura pseudoobscura</name>
    <name type="common">Fruit fly</name>
    <dbReference type="NCBI Taxonomy" id="46245"/>
    <lineage>
        <taxon>Eukaryota</taxon>
        <taxon>Metazoa</taxon>
        <taxon>Ecdysozoa</taxon>
        <taxon>Arthropoda</taxon>
        <taxon>Hexapoda</taxon>
        <taxon>Insecta</taxon>
        <taxon>Pterygota</taxon>
        <taxon>Neoptera</taxon>
        <taxon>Endopterygota</taxon>
        <taxon>Diptera</taxon>
        <taxon>Brachycera</taxon>
        <taxon>Muscomorpha</taxon>
        <taxon>Ephydroidea</taxon>
        <taxon>Drosophilidae</taxon>
        <taxon>Drosophila</taxon>
        <taxon>Sophophora</taxon>
    </lineage>
</organism>
<reference evidence="1" key="1">
    <citation type="submission" date="2024-06" db="UniProtKB">
        <authorList>
            <consortium name="RefSeq"/>
        </authorList>
    </citation>
    <scope>NUCLEOTIDE SEQUENCE [LARGE SCALE GENOMIC DNA]</scope>
    <source>
        <strain evidence="1">MV2-25</strain>
    </source>
</reference>
<keyword evidence="1" id="KW-1185">Reference proteome</keyword>
<accession>A0A6I8USP9</accession>
<proteinExistence type="predicted"/>
<dbReference type="Bgee" id="FBgn0075283">
    <property type="expression patterns" value="Expressed in male reproductive system and 1 other cell type or tissue"/>
</dbReference>
<dbReference type="InterPro" id="IPR006611">
    <property type="entry name" value="DUF1431_DROsp"/>
</dbReference>
<evidence type="ECO:0000313" key="2">
    <source>
        <dbReference type="RefSeq" id="XP_001360292.2"/>
    </source>
</evidence>
<dbReference type="OMA" id="KYQVTWN"/>
<reference evidence="2" key="2">
    <citation type="submission" date="2025-08" db="UniProtKB">
        <authorList>
            <consortium name="RefSeq"/>
        </authorList>
    </citation>
    <scope>IDENTIFICATION</scope>
    <source>
        <strain evidence="2">MV-25-SWS-2005</strain>
        <tissue evidence="2">Whole body</tissue>
    </source>
</reference>
<gene>
    <name evidence="2" type="primary">LOC4803591</name>
</gene>
<dbReference type="PANTHER" id="PTHR20977">
    <property type="entry name" value="AT13385P-RELATED"/>
    <property type="match status" value="1"/>
</dbReference>
<dbReference type="InParanoid" id="A0A6I8USP9"/>
<dbReference type="KEGG" id="dpo:4803591"/>